<accession>A0A7K1V9H0</accession>
<dbReference type="AlphaFoldDB" id="A0A7K1V9H0"/>
<sequence>MACSDCGIVCGATLWSPPGRWRHTVRAQVSMLPGLIRAFGPRIPRLGLADLQKQRIHPGEPHWYLQAIGTSPGVRELGYGRELLRARLGSCDDENVAAYLETSNPGNVGYDERFGFAVRGRTRMRFGGPPVWLMWRPAGRDARWD</sequence>
<dbReference type="GO" id="GO:0016747">
    <property type="term" value="F:acyltransferase activity, transferring groups other than amino-acyl groups"/>
    <property type="evidence" value="ECO:0007669"/>
    <property type="project" value="InterPro"/>
</dbReference>
<dbReference type="PANTHER" id="PTHR42791">
    <property type="entry name" value="GNAT FAMILY ACETYLTRANSFERASE"/>
    <property type="match status" value="1"/>
</dbReference>
<name>A0A7K1V9H0_9NOCA</name>
<dbReference type="Proteomes" id="UP000466794">
    <property type="component" value="Unassembled WGS sequence"/>
</dbReference>
<organism evidence="2 3">
    <name type="scientific">Nocardia terrae</name>
    <dbReference type="NCBI Taxonomy" id="2675851"/>
    <lineage>
        <taxon>Bacteria</taxon>
        <taxon>Bacillati</taxon>
        <taxon>Actinomycetota</taxon>
        <taxon>Actinomycetes</taxon>
        <taxon>Mycobacteriales</taxon>
        <taxon>Nocardiaceae</taxon>
        <taxon>Nocardia</taxon>
    </lineage>
</organism>
<proteinExistence type="predicted"/>
<keyword evidence="2" id="KW-0808">Transferase</keyword>
<keyword evidence="3" id="KW-1185">Reference proteome</keyword>
<dbReference type="EMBL" id="WRPP01000012">
    <property type="protein sequence ID" value="MVU83284.1"/>
    <property type="molecule type" value="Genomic_DNA"/>
</dbReference>
<dbReference type="Gene3D" id="3.40.630.30">
    <property type="match status" value="1"/>
</dbReference>
<dbReference type="InterPro" id="IPR052523">
    <property type="entry name" value="Trichothecene_AcTrans"/>
</dbReference>
<dbReference type="PANTHER" id="PTHR42791:SF1">
    <property type="entry name" value="N-ACETYLTRANSFERASE DOMAIN-CONTAINING PROTEIN"/>
    <property type="match status" value="1"/>
</dbReference>
<comment type="caution">
    <text evidence="2">The sequence shown here is derived from an EMBL/GenBank/DDBJ whole genome shotgun (WGS) entry which is preliminary data.</text>
</comment>
<dbReference type="PROSITE" id="PS51186">
    <property type="entry name" value="GNAT"/>
    <property type="match status" value="1"/>
</dbReference>
<reference evidence="2 3" key="1">
    <citation type="submission" date="2019-12" db="EMBL/GenBank/DDBJ databases">
        <title>Nocardia sp. nov. ET3-3 isolated from soil.</title>
        <authorList>
            <person name="Kanchanasin P."/>
            <person name="Tanasupawat S."/>
            <person name="Yuki M."/>
            <person name="Kudo T."/>
        </authorList>
    </citation>
    <scope>NUCLEOTIDE SEQUENCE [LARGE SCALE GENOMIC DNA]</scope>
    <source>
        <strain evidence="2 3">ET3-3</strain>
    </source>
</reference>
<feature type="domain" description="N-acetyltransferase" evidence="1">
    <location>
        <begin position="55"/>
        <end position="139"/>
    </location>
</feature>
<dbReference type="Pfam" id="PF00583">
    <property type="entry name" value="Acetyltransf_1"/>
    <property type="match status" value="1"/>
</dbReference>
<dbReference type="InterPro" id="IPR016181">
    <property type="entry name" value="Acyl_CoA_acyltransferase"/>
</dbReference>
<gene>
    <name evidence="2" type="ORF">GPX89_39360</name>
</gene>
<evidence type="ECO:0000313" key="2">
    <source>
        <dbReference type="EMBL" id="MVU83284.1"/>
    </source>
</evidence>
<dbReference type="InterPro" id="IPR000182">
    <property type="entry name" value="GNAT_dom"/>
</dbReference>
<evidence type="ECO:0000313" key="3">
    <source>
        <dbReference type="Proteomes" id="UP000466794"/>
    </source>
</evidence>
<evidence type="ECO:0000259" key="1">
    <source>
        <dbReference type="PROSITE" id="PS51186"/>
    </source>
</evidence>
<protein>
    <submittedName>
        <fullName evidence="2">GNAT family N-acetyltransferase</fullName>
    </submittedName>
</protein>
<dbReference type="SUPFAM" id="SSF55729">
    <property type="entry name" value="Acyl-CoA N-acyltransferases (Nat)"/>
    <property type="match status" value="1"/>
</dbReference>